<keyword evidence="2" id="KW-0472">Membrane</keyword>
<dbReference type="EMBL" id="JARAOO010000008">
    <property type="protein sequence ID" value="KAJ7960544.1"/>
    <property type="molecule type" value="Genomic_DNA"/>
</dbReference>
<dbReference type="KEGG" id="qsa:O6P43_020971"/>
<sequence length="136" mass="14991">MMFELTSSSGFMSNLHLRLCSCVLGAWVIGGLCSMVERNYGSVLRSAIWPVYADQQLNAFELVKELGLAREIKMDFNFNPLAIRSVDEIPADEVPGTKVPNWKSWDATEEVPEEEVPDEEVPAAADEVPANSSLAT</sequence>
<dbReference type="Proteomes" id="UP001163823">
    <property type="component" value="Chromosome 8"/>
</dbReference>
<gene>
    <name evidence="3" type="ORF">O6P43_020971</name>
</gene>
<name>A0AAD7LLV3_QUISA</name>
<evidence type="ECO:0000313" key="4">
    <source>
        <dbReference type="Proteomes" id="UP001163823"/>
    </source>
</evidence>
<comment type="caution">
    <text evidence="3">The sequence shown here is derived from an EMBL/GenBank/DDBJ whole genome shotgun (WGS) entry which is preliminary data.</text>
</comment>
<proteinExistence type="predicted"/>
<reference evidence="3" key="1">
    <citation type="journal article" date="2023" name="Science">
        <title>Elucidation of the pathway for biosynthesis of saponin adjuvants from the soapbark tree.</title>
        <authorList>
            <person name="Reed J."/>
            <person name="Orme A."/>
            <person name="El-Demerdash A."/>
            <person name="Owen C."/>
            <person name="Martin L.B.B."/>
            <person name="Misra R.C."/>
            <person name="Kikuchi S."/>
            <person name="Rejzek M."/>
            <person name="Martin A.C."/>
            <person name="Harkess A."/>
            <person name="Leebens-Mack J."/>
            <person name="Louveau T."/>
            <person name="Stephenson M.J."/>
            <person name="Osbourn A."/>
        </authorList>
    </citation>
    <scope>NUCLEOTIDE SEQUENCE</scope>
    <source>
        <strain evidence="3">S10</strain>
    </source>
</reference>
<keyword evidence="2" id="KW-1133">Transmembrane helix</keyword>
<evidence type="ECO:0000256" key="1">
    <source>
        <dbReference type="SAM" id="MobiDB-lite"/>
    </source>
</evidence>
<accession>A0AAD7LLV3</accession>
<evidence type="ECO:0000313" key="3">
    <source>
        <dbReference type="EMBL" id="KAJ7960544.1"/>
    </source>
</evidence>
<keyword evidence="4" id="KW-1185">Reference proteome</keyword>
<keyword evidence="2" id="KW-0812">Transmembrane</keyword>
<feature type="region of interest" description="Disordered" evidence="1">
    <location>
        <begin position="92"/>
        <end position="136"/>
    </location>
</feature>
<dbReference type="AlphaFoldDB" id="A0AAD7LLV3"/>
<feature type="compositionally biased region" description="Acidic residues" evidence="1">
    <location>
        <begin position="107"/>
        <end position="121"/>
    </location>
</feature>
<feature type="transmembrane region" description="Helical" evidence="2">
    <location>
        <begin position="15"/>
        <end position="36"/>
    </location>
</feature>
<organism evidence="3 4">
    <name type="scientific">Quillaja saponaria</name>
    <name type="common">Soap bark tree</name>
    <dbReference type="NCBI Taxonomy" id="32244"/>
    <lineage>
        <taxon>Eukaryota</taxon>
        <taxon>Viridiplantae</taxon>
        <taxon>Streptophyta</taxon>
        <taxon>Embryophyta</taxon>
        <taxon>Tracheophyta</taxon>
        <taxon>Spermatophyta</taxon>
        <taxon>Magnoliopsida</taxon>
        <taxon>eudicotyledons</taxon>
        <taxon>Gunneridae</taxon>
        <taxon>Pentapetalae</taxon>
        <taxon>rosids</taxon>
        <taxon>fabids</taxon>
        <taxon>Fabales</taxon>
        <taxon>Quillajaceae</taxon>
        <taxon>Quillaja</taxon>
    </lineage>
</organism>
<protein>
    <submittedName>
        <fullName evidence="3">Glycosyltransferase</fullName>
    </submittedName>
</protein>
<evidence type="ECO:0000256" key="2">
    <source>
        <dbReference type="SAM" id="Phobius"/>
    </source>
</evidence>